<accession>A0A6C0E6K2</accession>
<dbReference type="AlphaFoldDB" id="A0A6C0E6K2"/>
<sequence length="175" mass="20463">MFSLVSTDDLYKILIRHNTCEISCQTLPGSSHCGTCPDKHILTFDEFGYECPVSFASSIRNGFNKDILSKGYCYQIKELPYGKTIETLDQNLLKQYYRLICFNCDYEYYITYLRTNFKGEFEKIIYMNIDRENDNMCKGITSRLHLCKNNAVYGYNFCSAHKDQKIDGITYKKNI</sequence>
<organism evidence="1">
    <name type="scientific">viral metagenome</name>
    <dbReference type="NCBI Taxonomy" id="1070528"/>
    <lineage>
        <taxon>unclassified sequences</taxon>
        <taxon>metagenomes</taxon>
        <taxon>organismal metagenomes</taxon>
    </lineage>
</organism>
<name>A0A6C0E6K2_9ZZZZ</name>
<reference evidence="1" key="1">
    <citation type="journal article" date="2020" name="Nature">
        <title>Giant virus diversity and host interactions through global metagenomics.</title>
        <authorList>
            <person name="Schulz F."/>
            <person name="Roux S."/>
            <person name="Paez-Espino D."/>
            <person name="Jungbluth S."/>
            <person name="Walsh D.A."/>
            <person name="Denef V.J."/>
            <person name="McMahon K.D."/>
            <person name="Konstantinidis K.T."/>
            <person name="Eloe-Fadrosh E.A."/>
            <person name="Kyrpides N.C."/>
            <person name="Woyke T."/>
        </authorList>
    </citation>
    <scope>NUCLEOTIDE SEQUENCE</scope>
    <source>
        <strain evidence="1">GVMAG-M-3300023179-150</strain>
    </source>
</reference>
<proteinExistence type="predicted"/>
<evidence type="ECO:0000313" key="1">
    <source>
        <dbReference type="EMBL" id="QHT24797.1"/>
    </source>
</evidence>
<protein>
    <submittedName>
        <fullName evidence="1">Uncharacterized protein</fullName>
    </submittedName>
</protein>
<dbReference type="EMBL" id="MN739749">
    <property type="protein sequence ID" value="QHT24797.1"/>
    <property type="molecule type" value="Genomic_DNA"/>
</dbReference>